<organism evidence="2 3">
    <name type="scientific">Schizothecium vesticola</name>
    <dbReference type="NCBI Taxonomy" id="314040"/>
    <lineage>
        <taxon>Eukaryota</taxon>
        <taxon>Fungi</taxon>
        <taxon>Dikarya</taxon>
        <taxon>Ascomycota</taxon>
        <taxon>Pezizomycotina</taxon>
        <taxon>Sordariomycetes</taxon>
        <taxon>Sordariomycetidae</taxon>
        <taxon>Sordariales</taxon>
        <taxon>Schizotheciaceae</taxon>
        <taxon>Schizothecium</taxon>
    </lineage>
</organism>
<dbReference type="Proteomes" id="UP001172155">
    <property type="component" value="Unassembled WGS sequence"/>
</dbReference>
<evidence type="ECO:0000256" key="1">
    <source>
        <dbReference type="SAM" id="MobiDB-lite"/>
    </source>
</evidence>
<feature type="compositionally biased region" description="Basic and acidic residues" evidence="1">
    <location>
        <begin position="437"/>
        <end position="452"/>
    </location>
</feature>
<feature type="region of interest" description="Disordered" evidence="1">
    <location>
        <begin position="142"/>
        <end position="283"/>
    </location>
</feature>
<keyword evidence="3" id="KW-1185">Reference proteome</keyword>
<feature type="compositionally biased region" description="Acidic residues" evidence="1">
    <location>
        <begin position="426"/>
        <end position="436"/>
    </location>
</feature>
<dbReference type="AlphaFoldDB" id="A0AA40K2Z4"/>
<evidence type="ECO:0000313" key="2">
    <source>
        <dbReference type="EMBL" id="KAK0743792.1"/>
    </source>
</evidence>
<comment type="caution">
    <text evidence="2">The sequence shown here is derived from an EMBL/GenBank/DDBJ whole genome shotgun (WGS) entry which is preliminary data.</text>
</comment>
<feature type="compositionally biased region" description="Basic and acidic residues" evidence="1">
    <location>
        <begin position="810"/>
        <end position="844"/>
    </location>
</feature>
<evidence type="ECO:0000313" key="3">
    <source>
        <dbReference type="Proteomes" id="UP001172155"/>
    </source>
</evidence>
<feature type="compositionally biased region" description="Polar residues" evidence="1">
    <location>
        <begin position="575"/>
        <end position="585"/>
    </location>
</feature>
<feature type="compositionally biased region" description="Basic residues" evidence="1">
    <location>
        <begin position="716"/>
        <end position="726"/>
    </location>
</feature>
<feature type="compositionally biased region" description="Basic and acidic residues" evidence="1">
    <location>
        <begin position="791"/>
        <end position="803"/>
    </location>
</feature>
<feature type="compositionally biased region" description="Basic and acidic residues" evidence="1">
    <location>
        <begin position="510"/>
        <end position="524"/>
    </location>
</feature>
<feature type="compositionally biased region" description="Low complexity" evidence="1">
    <location>
        <begin position="645"/>
        <end position="663"/>
    </location>
</feature>
<feature type="region of interest" description="Disordered" evidence="1">
    <location>
        <begin position="1"/>
        <end position="87"/>
    </location>
</feature>
<feature type="compositionally biased region" description="Low complexity" evidence="1">
    <location>
        <begin position="727"/>
        <end position="739"/>
    </location>
</feature>
<dbReference type="Pfam" id="PF11489">
    <property type="entry name" value="Aim21"/>
    <property type="match status" value="1"/>
</dbReference>
<dbReference type="EMBL" id="JAUKUD010000005">
    <property type="protein sequence ID" value="KAK0743792.1"/>
    <property type="molecule type" value="Genomic_DNA"/>
</dbReference>
<sequence length="881" mass="95769">MSATATQQPPSIPPRPSRSQEKASLPMVPPRPANRRLERSLSPNHDRFAPSPLNEALLSKSTRQSLAPIQHTNNGDRSKSVEIPSAAGEEGLEYAAISEEASSPEHTRTVGDLKLYAPKPSLPAVSAKQRVMAVTRTDSDRAAAFGIGRPSSNDDSTHQLPSNRSLKKKASTTSQLSTTESQFDEEHGIPEIGQQVPMYPNAGDVQAPSPAPSAFEASKKHHTRRTSSRGIPPGSYGLHGHGLGGQEKLDKLDKAYYEKHPEALKKEKTSHHHDRANDFSMSKSDLEKIVRETASRGSGIAVKSDFAGTPSEYVAYKALDEKENPKFTLSDTDAVHVDPAHQSPEMFKTVDLPSEFEDDRHEYTAPILADDEVAKDPSPYQQPAVAPGKELRGSALEMDESVSRPSSRPTSLYKEPSFEKQSTPLEDVEEYEPLFGDEDKAAKKPAVEEKPKKEKKQRFPSADVWEDAPSSVHYTAEVSTPDISEEPTKLATATSSPPRDTETPAQAFARHQEELAEKEVREGGPECFLPGHKKKKPSWVEHQPHLASQPASRPQMGQRFPSRDVWEDTPDSLLLETTVSTPQNDDSAEQSKPESPESSARPTIPDRRPKPRQGSADDKPAIPDRPKPQIPSRPAKAGPTSGGLEPAEAAAPPKQKPAVPARPMGSKIAALQAGFMSDLNQRLRLGPQAPKKEEPAAEEAVEEEKEKAPLSDARKGRAKGPQRRAPAKSASPAPSAAKPEQLKLVFSQAITLFEIDPEEGELSLPVQSAEPKAVEQAKEEPEQEPTSSAAAEDKEAQETKEEPSSSAAFEPKDAEETDKAAEADPVEEKAEPVEEKVEDTKVEKQSLVTNTAGETILEETVKKAADGNRGLPVEPIATEER</sequence>
<dbReference type="InterPro" id="IPR021582">
    <property type="entry name" value="Aim21"/>
</dbReference>
<feature type="compositionally biased region" description="Basic and acidic residues" evidence="1">
    <location>
        <begin position="35"/>
        <end position="48"/>
    </location>
</feature>
<protein>
    <submittedName>
        <fullName evidence="2">Altered inheritance of mitochondria protein 21</fullName>
    </submittedName>
</protein>
<feature type="compositionally biased region" description="Polar residues" evidence="1">
    <location>
        <begin position="59"/>
        <end position="73"/>
    </location>
</feature>
<gene>
    <name evidence="2" type="ORF">B0T18DRAFT_191151</name>
</gene>
<feature type="compositionally biased region" description="Basic and acidic residues" evidence="1">
    <location>
        <begin position="615"/>
        <end position="627"/>
    </location>
</feature>
<feature type="compositionally biased region" description="Basic and acidic residues" evidence="1">
    <location>
        <begin position="704"/>
        <end position="715"/>
    </location>
</feature>
<feature type="region of interest" description="Disordered" evidence="1">
    <location>
        <begin position="355"/>
        <end position="740"/>
    </location>
</feature>
<feature type="compositionally biased region" description="Polar residues" evidence="1">
    <location>
        <begin position="150"/>
        <end position="164"/>
    </location>
</feature>
<proteinExistence type="predicted"/>
<feature type="compositionally biased region" description="Low complexity" evidence="1">
    <location>
        <begin position="171"/>
        <end position="181"/>
    </location>
</feature>
<feature type="compositionally biased region" description="Basic and acidic residues" evidence="1">
    <location>
        <begin position="247"/>
        <end position="267"/>
    </location>
</feature>
<accession>A0AA40K2Z4</accession>
<name>A0AA40K2Z4_9PEZI</name>
<reference evidence="2" key="1">
    <citation type="submission" date="2023-06" db="EMBL/GenBank/DDBJ databases">
        <title>Genome-scale phylogeny and comparative genomics of the fungal order Sordariales.</title>
        <authorList>
            <consortium name="Lawrence Berkeley National Laboratory"/>
            <person name="Hensen N."/>
            <person name="Bonometti L."/>
            <person name="Westerberg I."/>
            <person name="Brannstrom I.O."/>
            <person name="Guillou S."/>
            <person name="Cros-Aarteil S."/>
            <person name="Calhoun S."/>
            <person name="Haridas S."/>
            <person name="Kuo A."/>
            <person name="Mondo S."/>
            <person name="Pangilinan J."/>
            <person name="Riley R."/>
            <person name="LaButti K."/>
            <person name="Andreopoulos B."/>
            <person name="Lipzen A."/>
            <person name="Chen C."/>
            <person name="Yanf M."/>
            <person name="Daum C."/>
            <person name="Ng V."/>
            <person name="Clum A."/>
            <person name="Steindorff A."/>
            <person name="Ohm R."/>
            <person name="Martin F."/>
            <person name="Silar P."/>
            <person name="Natvig D."/>
            <person name="Lalanne C."/>
            <person name="Gautier V."/>
            <person name="Ament-velasquez S.L."/>
            <person name="Kruys A."/>
            <person name="Hutchinson M.I."/>
            <person name="Powell A.J."/>
            <person name="Barry K."/>
            <person name="Miller A.N."/>
            <person name="Grigoriev I.V."/>
            <person name="Debuchy R."/>
            <person name="Gladieux P."/>
            <person name="Thoren M.H."/>
            <person name="Johannesson H."/>
        </authorList>
    </citation>
    <scope>NUCLEOTIDE SEQUENCE</scope>
    <source>
        <strain evidence="2">SMH3187-1</strain>
    </source>
</reference>
<feature type="region of interest" description="Disordered" evidence="1">
    <location>
        <begin position="761"/>
        <end position="881"/>
    </location>
</feature>